<feature type="region of interest" description="Disordered" evidence="1">
    <location>
        <begin position="70"/>
        <end position="112"/>
    </location>
</feature>
<proteinExistence type="predicted"/>
<name>A0A369IZT9_HYPMA</name>
<keyword evidence="3" id="KW-1185">Reference proteome</keyword>
<sequence>MDSKRRRRRFLGTRSVYMTETMKSDVDVWEYVDEDEVDRRILSNRLDPSKYDVAPSGRLIAGSKRVARSLTNSSATPAPESSAQLNEQVAPAPVDEEMTMDCDNAQNAEMKA</sequence>
<dbReference type="EMBL" id="LUEZ02000096">
    <property type="protein sequence ID" value="RDB14662.1"/>
    <property type="molecule type" value="Genomic_DNA"/>
</dbReference>
<reference evidence="2" key="1">
    <citation type="submission" date="2018-04" db="EMBL/GenBank/DDBJ databases">
        <title>Whole genome sequencing of Hypsizygus marmoreus.</title>
        <authorList>
            <person name="Choi I.-G."/>
            <person name="Min B."/>
            <person name="Kim J.-G."/>
            <person name="Kim S."/>
            <person name="Oh Y.-L."/>
            <person name="Kong W.-S."/>
            <person name="Park H."/>
            <person name="Jeong J."/>
            <person name="Song E.-S."/>
        </authorList>
    </citation>
    <scope>NUCLEOTIDE SEQUENCE [LARGE SCALE GENOMIC DNA]</scope>
    <source>
        <strain evidence="2">51987-8</strain>
    </source>
</reference>
<evidence type="ECO:0000313" key="2">
    <source>
        <dbReference type="EMBL" id="RDB14662.1"/>
    </source>
</evidence>
<evidence type="ECO:0000313" key="3">
    <source>
        <dbReference type="Proteomes" id="UP000076154"/>
    </source>
</evidence>
<accession>A0A369IZT9</accession>
<organism evidence="2 3">
    <name type="scientific">Hypsizygus marmoreus</name>
    <name type="common">White beech mushroom</name>
    <name type="synonym">Agaricus marmoreus</name>
    <dbReference type="NCBI Taxonomy" id="39966"/>
    <lineage>
        <taxon>Eukaryota</taxon>
        <taxon>Fungi</taxon>
        <taxon>Dikarya</taxon>
        <taxon>Basidiomycota</taxon>
        <taxon>Agaricomycotina</taxon>
        <taxon>Agaricomycetes</taxon>
        <taxon>Agaricomycetidae</taxon>
        <taxon>Agaricales</taxon>
        <taxon>Tricholomatineae</taxon>
        <taxon>Lyophyllaceae</taxon>
        <taxon>Hypsizygus</taxon>
    </lineage>
</organism>
<dbReference type="Proteomes" id="UP000076154">
    <property type="component" value="Unassembled WGS sequence"/>
</dbReference>
<feature type="compositionally biased region" description="Polar residues" evidence="1">
    <location>
        <begin position="70"/>
        <end position="87"/>
    </location>
</feature>
<gene>
    <name evidence="2" type="ORF">Hypma_016496</name>
</gene>
<protein>
    <submittedName>
        <fullName evidence="2">Uncharacterized protein</fullName>
    </submittedName>
</protein>
<comment type="caution">
    <text evidence="2">The sequence shown here is derived from an EMBL/GenBank/DDBJ whole genome shotgun (WGS) entry which is preliminary data.</text>
</comment>
<evidence type="ECO:0000256" key="1">
    <source>
        <dbReference type="SAM" id="MobiDB-lite"/>
    </source>
</evidence>
<dbReference type="InParanoid" id="A0A369IZT9"/>
<dbReference type="AlphaFoldDB" id="A0A369IZT9"/>